<accession>A0A166DZY9</accession>
<protein>
    <submittedName>
        <fullName evidence="1">Uncharacterized protein</fullName>
    </submittedName>
</protein>
<dbReference type="AlphaFoldDB" id="A0A166DZY9"/>
<proteinExistence type="predicted"/>
<comment type="caution">
    <text evidence="1">The sequence shown here is derived from an EMBL/GenBank/DDBJ whole genome shotgun (WGS) entry which is preliminary data.</text>
</comment>
<gene>
    <name evidence="1" type="ORF">DCAR_006733</name>
</gene>
<organism evidence="1">
    <name type="scientific">Daucus carota subsp. sativus</name>
    <name type="common">Carrot</name>
    <dbReference type="NCBI Taxonomy" id="79200"/>
    <lineage>
        <taxon>Eukaryota</taxon>
        <taxon>Viridiplantae</taxon>
        <taxon>Streptophyta</taxon>
        <taxon>Embryophyta</taxon>
        <taxon>Tracheophyta</taxon>
        <taxon>Spermatophyta</taxon>
        <taxon>Magnoliopsida</taxon>
        <taxon>eudicotyledons</taxon>
        <taxon>Gunneridae</taxon>
        <taxon>Pentapetalae</taxon>
        <taxon>asterids</taxon>
        <taxon>campanulids</taxon>
        <taxon>Apiales</taxon>
        <taxon>Apiaceae</taxon>
        <taxon>Apioideae</taxon>
        <taxon>Scandiceae</taxon>
        <taxon>Daucinae</taxon>
        <taxon>Daucus</taxon>
        <taxon>Daucus sect. Daucus</taxon>
    </lineage>
</organism>
<sequence length="161" mass="18533">MTSTANRLPPGLGGIKVAIYTLGRRGDELYMPDGDRVWGHWNKRHVSSSLGRKYVEATRPFIICYVEPAFGSFSKLRRLEYTISRLGGIKVAIYTLGRRGDELYMPDGDRVWGHWNKRHVSSSLGRKYVEATRPFIICYVEPAFGSFSKLRRLEYTISRRL</sequence>
<evidence type="ECO:0000313" key="1">
    <source>
        <dbReference type="EMBL" id="KZN05896.1"/>
    </source>
</evidence>
<dbReference type="Gramene" id="KZN05896">
    <property type="protein sequence ID" value="KZN05896"/>
    <property type="gene ID" value="DCAR_006733"/>
</dbReference>
<reference evidence="1" key="1">
    <citation type="journal article" date="2016" name="Nat. Genet.">
        <title>A high-quality carrot genome assembly provides new insights into carotenoid accumulation and asterid genome evolution.</title>
        <authorList>
            <person name="Iorizzo M."/>
            <person name="Ellison S."/>
            <person name="Senalik D."/>
            <person name="Zeng P."/>
            <person name="Satapoomin P."/>
            <person name="Huang J."/>
            <person name="Bowman M."/>
            <person name="Iovene M."/>
            <person name="Sanseverino W."/>
            <person name="Cavagnaro P."/>
            <person name="Yildiz M."/>
            <person name="Macko-Podgorni A."/>
            <person name="Moranska E."/>
            <person name="Grzebelus E."/>
            <person name="Grzebelus D."/>
            <person name="Ashrafi H."/>
            <person name="Zheng Z."/>
            <person name="Cheng S."/>
            <person name="Spooner D."/>
            <person name="Van Deynze A."/>
            <person name="Simon P."/>
        </authorList>
    </citation>
    <scope>NUCLEOTIDE SEQUENCE [LARGE SCALE GENOMIC DNA]</scope>
    <source>
        <tissue evidence="1">Leaf</tissue>
    </source>
</reference>
<name>A0A166DZY9_DAUCS</name>
<dbReference type="EMBL" id="LNRQ01000002">
    <property type="protein sequence ID" value="KZN05896.1"/>
    <property type="molecule type" value="Genomic_DNA"/>
</dbReference>